<evidence type="ECO:0000313" key="3">
    <source>
        <dbReference type="Proteomes" id="UP000095767"/>
    </source>
</evidence>
<evidence type="ECO:0000313" key="2">
    <source>
        <dbReference type="EMBL" id="OEL34972.1"/>
    </source>
</evidence>
<accession>A0A1E5WC52</accession>
<feature type="compositionally biased region" description="Low complexity" evidence="1">
    <location>
        <begin position="11"/>
        <end position="20"/>
    </location>
</feature>
<dbReference type="Proteomes" id="UP000095767">
    <property type="component" value="Unassembled WGS sequence"/>
</dbReference>
<gene>
    <name evidence="2" type="ORF">BAE44_0004006</name>
</gene>
<reference evidence="2 3" key="1">
    <citation type="submission" date="2016-09" db="EMBL/GenBank/DDBJ databases">
        <title>The draft genome of Dichanthelium oligosanthes: A C3 panicoid grass species.</title>
        <authorList>
            <person name="Studer A.J."/>
            <person name="Schnable J.C."/>
            <person name="Brutnell T.P."/>
        </authorList>
    </citation>
    <scope>NUCLEOTIDE SEQUENCE [LARGE SCALE GENOMIC DNA]</scope>
    <source>
        <strain evidence="3">cv. Kellogg 1175</strain>
        <tissue evidence="2">Leaf</tissue>
    </source>
</reference>
<feature type="region of interest" description="Disordered" evidence="1">
    <location>
        <begin position="1"/>
        <end position="39"/>
    </location>
</feature>
<dbReference type="AlphaFoldDB" id="A0A1E5WC52"/>
<feature type="compositionally biased region" description="Basic residues" evidence="1">
    <location>
        <begin position="1"/>
        <end position="10"/>
    </location>
</feature>
<comment type="caution">
    <text evidence="2">The sequence shown here is derived from an EMBL/GenBank/DDBJ whole genome shotgun (WGS) entry which is preliminary data.</text>
</comment>
<keyword evidence="3" id="KW-1185">Reference proteome</keyword>
<feature type="region of interest" description="Disordered" evidence="1">
    <location>
        <begin position="55"/>
        <end position="94"/>
    </location>
</feature>
<name>A0A1E5WC52_9POAL</name>
<protein>
    <submittedName>
        <fullName evidence="2">Uncharacterized protein</fullName>
    </submittedName>
</protein>
<dbReference type="EMBL" id="LWDX02013675">
    <property type="protein sequence ID" value="OEL34972.1"/>
    <property type="molecule type" value="Genomic_DNA"/>
</dbReference>
<sequence>MSGPKRRRGAGRTAAGIRFRSSNGKRDATLPAEPDSELDLPTWWRSLSHALASLVDCRQDGRRRSPTMAAEDEEPRADPELPQRPASPTQRTEERVHMLAHIISLAALLPSTPPRPNVAPVFLFALRVGEFPGAGGVGADDDAYRYGGFSAVPASGEAMATLPETTVGEGGEA</sequence>
<proteinExistence type="predicted"/>
<evidence type="ECO:0000256" key="1">
    <source>
        <dbReference type="SAM" id="MobiDB-lite"/>
    </source>
</evidence>
<organism evidence="2 3">
    <name type="scientific">Dichanthelium oligosanthes</name>
    <dbReference type="NCBI Taxonomy" id="888268"/>
    <lineage>
        <taxon>Eukaryota</taxon>
        <taxon>Viridiplantae</taxon>
        <taxon>Streptophyta</taxon>
        <taxon>Embryophyta</taxon>
        <taxon>Tracheophyta</taxon>
        <taxon>Spermatophyta</taxon>
        <taxon>Magnoliopsida</taxon>
        <taxon>Liliopsida</taxon>
        <taxon>Poales</taxon>
        <taxon>Poaceae</taxon>
        <taxon>PACMAD clade</taxon>
        <taxon>Panicoideae</taxon>
        <taxon>Panicodae</taxon>
        <taxon>Paniceae</taxon>
        <taxon>Dichantheliinae</taxon>
        <taxon>Dichanthelium</taxon>
    </lineage>
</organism>